<reference evidence="1" key="1">
    <citation type="submission" date="2018-05" db="EMBL/GenBank/DDBJ databases">
        <authorList>
            <person name="Lanie J.A."/>
            <person name="Ng W.-L."/>
            <person name="Kazmierczak K.M."/>
            <person name="Andrzejewski T.M."/>
            <person name="Davidsen T.M."/>
            <person name="Wayne K.J."/>
            <person name="Tettelin H."/>
            <person name="Glass J.I."/>
            <person name="Rusch D."/>
            <person name="Podicherti R."/>
            <person name="Tsui H.-C.T."/>
            <person name="Winkler M.E."/>
        </authorList>
    </citation>
    <scope>NUCLEOTIDE SEQUENCE</scope>
</reference>
<feature type="non-terminal residue" evidence="1">
    <location>
        <position position="130"/>
    </location>
</feature>
<dbReference type="EMBL" id="UINC01104698">
    <property type="protein sequence ID" value="SVC68058.1"/>
    <property type="molecule type" value="Genomic_DNA"/>
</dbReference>
<proteinExistence type="predicted"/>
<protein>
    <submittedName>
        <fullName evidence="1">Uncharacterized protein</fullName>
    </submittedName>
</protein>
<accession>A0A382P5Q1</accession>
<organism evidence="1">
    <name type="scientific">marine metagenome</name>
    <dbReference type="NCBI Taxonomy" id="408172"/>
    <lineage>
        <taxon>unclassified sequences</taxon>
        <taxon>metagenomes</taxon>
        <taxon>ecological metagenomes</taxon>
    </lineage>
</organism>
<evidence type="ECO:0000313" key="1">
    <source>
        <dbReference type="EMBL" id="SVC68058.1"/>
    </source>
</evidence>
<gene>
    <name evidence="1" type="ORF">METZ01_LOCUS320912</name>
</gene>
<sequence>MNRSCCCLLGTLLVAGLLPSCVPSALPPLTTEEQQEILNKERYQARIRFFPGAPQAISGFLRIGRAYSSTMCSAAVVSRVGNPRDLDMIIDTINEYTEITTDFAPDLPYSDPRLLDLPIIIPQSQPNEVE</sequence>
<dbReference type="AlphaFoldDB" id="A0A382P5Q1"/>
<name>A0A382P5Q1_9ZZZZ</name>